<dbReference type="Proteomes" id="UP000009222">
    <property type="component" value="Chromosome"/>
</dbReference>
<dbReference type="HOGENOM" id="CLU_1142186_0_0_12"/>
<dbReference type="KEGG" id="taz:TREAZ_1218"/>
<dbReference type="InParanoid" id="F5Y6Q2"/>
<keyword evidence="2" id="KW-1185">Reference proteome</keyword>
<dbReference type="STRING" id="545695.TREAZ_1218"/>
<proteinExistence type="predicted"/>
<organism evidence="1 2">
    <name type="scientific">Leadbettera azotonutricia (strain ATCC BAA-888 / DSM 13862 / ZAS-9)</name>
    <name type="common">Treponema azotonutricium</name>
    <dbReference type="NCBI Taxonomy" id="545695"/>
    <lineage>
        <taxon>Bacteria</taxon>
        <taxon>Pseudomonadati</taxon>
        <taxon>Spirochaetota</taxon>
        <taxon>Spirochaetia</taxon>
        <taxon>Spirochaetales</taxon>
        <taxon>Breznakiellaceae</taxon>
        <taxon>Leadbettera</taxon>
    </lineage>
</organism>
<accession>F5Y6Q2</accession>
<reference evidence="2" key="1">
    <citation type="submission" date="2009-12" db="EMBL/GenBank/DDBJ databases">
        <title>Complete sequence of Treponema azotonutricium strain ZAS-9.</title>
        <authorList>
            <person name="Tetu S.G."/>
            <person name="Matson E."/>
            <person name="Ren Q."/>
            <person name="Seshadri R."/>
            <person name="Elbourne L."/>
            <person name="Hassan K.A."/>
            <person name="Durkin A."/>
            <person name="Radune D."/>
            <person name="Mohamoud Y."/>
            <person name="Shay R."/>
            <person name="Jin S."/>
            <person name="Zhang X."/>
            <person name="Lucey K."/>
            <person name="Ballor N.R."/>
            <person name="Ottesen E."/>
            <person name="Rosenthal R."/>
            <person name="Allen A."/>
            <person name="Leadbetter J.R."/>
            <person name="Paulsen I.T."/>
        </authorList>
    </citation>
    <scope>NUCLEOTIDE SEQUENCE [LARGE SCALE GENOMIC DNA]</scope>
    <source>
        <strain evidence="2">ATCC BAA-888 / DSM 13862 / ZAS-9</strain>
    </source>
</reference>
<protein>
    <recommendedName>
        <fullName evidence="3">Outer membrane protein beta-barrel domain-containing protein</fullName>
    </recommendedName>
</protein>
<name>F5Y6Q2_LEAAZ</name>
<dbReference type="OrthoDB" id="368349at2"/>
<dbReference type="EMBL" id="CP001841">
    <property type="protein sequence ID" value="AEF81450.1"/>
    <property type="molecule type" value="Genomic_DNA"/>
</dbReference>
<evidence type="ECO:0000313" key="2">
    <source>
        <dbReference type="Proteomes" id="UP000009222"/>
    </source>
</evidence>
<dbReference type="RefSeq" id="WP_015710776.1">
    <property type="nucleotide sequence ID" value="NC_015577.1"/>
</dbReference>
<dbReference type="AlphaFoldDB" id="F5Y6Q2"/>
<sequence>MKRTFPLRRFLMAFAVFGALALPLEAQGFFSRLTWAAEGSVLFFPEDNGMHSDPMPVLPSPGVAVSYPLPGPMHLELTLDLYFTHYGYDFDLDRAVPYAIENRSSFVLGSVLGLQAMALFDIGSRIDVRAYGGFAADLRIVLLAEDLNSSDFTGVPQSDPQIQTDAVRDYFWSSGRWLLPVIGGGMDFDLNSKLKLGLDLRVWFPLYKVWTAENLPAVEGWRFGIGARITFRRNSAVQAVDAP</sequence>
<evidence type="ECO:0000313" key="1">
    <source>
        <dbReference type="EMBL" id="AEF81450.1"/>
    </source>
</evidence>
<reference evidence="1 2" key="2">
    <citation type="journal article" date="2011" name="ISME J.">
        <title>RNA-seq reveals cooperative metabolic interactions between two termite-gut spirochete species in co-culture.</title>
        <authorList>
            <person name="Rosenthal A.Z."/>
            <person name="Matson E.G."/>
            <person name="Eldar A."/>
            <person name="Leadbetter J.R."/>
        </authorList>
    </citation>
    <scope>NUCLEOTIDE SEQUENCE [LARGE SCALE GENOMIC DNA]</scope>
    <source>
        <strain evidence="2">ATCC BAA-888 / DSM 13862 / ZAS-9</strain>
    </source>
</reference>
<gene>
    <name evidence="1" type="ordered locus">TREAZ_1218</name>
</gene>
<evidence type="ECO:0008006" key="3">
    <source>
        <dbReference type="Google" id="ProtNLM"/>
    </source>
</evidence>